<sequence length="453" mass="49650">MSQRLIGLIIVIASIMVLPSTAFGHAYLAESEPMREASVTLPPEEIRVTLTEPINTQVSQIQVVNDRGEELAGSVTGREDDTVIYTPDEPLEDGVYTVNWQVLALDSHVTDGSFRFAVGIELPAQQVGETVMIGGGTPEGHVDAGDTLHSQQSERSSTLTWLRIIDLVTFTVAAGIFLFLRYFWQTVALSGLERWLYIGSAGVFIITGFGQLYVRAGQLGGEAAWSLLPSLAMHSTVGNVAIARPIIFLLLAVLVSFHVRLPRLLLFVLLVATFAWTSHATEFLPLLSHGTHVAVAVIWTAGLLGFTVASFVVKPTKQGLHYFHERISKFSTVALVSVLILAASGGFLSFYWVGDLTSLMTTDYGQSLLWKIGFFIVAIIIATFHRMVWLPNIRKLSKEEERGRQMLALIWGLRLELLAVMGALLIAGYVATTAPPQTLIDTEAEQHEEHSSH</sequence>
<proteinExistence type="predicted"/>
<dbReference type="EMBL" id="CP041372">
    <property type="protein sequence ID" value="QKS69778.1"/>
    <property type="molecule type" value="Genomic_DNA"/>
</dbReference>
<dbReference type="InterPro" id="IPR014756">
    <property type="entry name" value="Ig_E-set"/>
</dbReference>
<evidence type="ECO:0000256" key="9">
    <source>
        <dbReference type="SAM" id="Phobius"/>
    </source>
</evidence>
<evidence type="ECO:0000256" key="6">
    <source>
        <dbReference type="ARBA" id="ARBA00022989"/>
    </source>
</evidence>
<protein>
    <submittedName>
        <fullName evidence="12">Copper resistance protein CopC</fullName>
    </submittedName>
</protein>
<dbReference type="RefSeq" id="WP_176007822.1">
    <property type="nucleotide sequence ID" value="NZ_CP041372.2"/>
</dbReference>
<feature type="transmembrane region" description="Helical" evidence="9">
    <location>
        <begin position="236"/>
        <end position="257"/>
    </location>
</feature>
<feature type="transmembrane region" description="Helical" evidence="9">
    <location>
        <begin position="293"/>
        <end position="313"/>
    </location>
</feature>
<gene>
    <name evidence="12" type="ORF">FLK61_23590</name>
</gene>
<keyword evidence="4" id="KW-0479">Metal-binding</keyword>
<evidence type="ECO:0000256" key="7">
    <source>
        <dbReference type="ARBA" id="ARBA00023008"/>
    </source>
</evidence>
<dbReference type="InterPro" id="IPR032694">
    <property type="entry name" value="CopC/D"/>
</dbReference>
<evidence type="ECO:0000256" key="8">
    <source>
        <dbReference type="ARBA" id="ARBA00023136"/>
    </source>
</evidence>
<evidence type="ECO:0000256" key="2">
    <source>
        <dbReference type="ARBA" id="ARBA00022475"/>
    </source>
</evidence>
<evidence type="ECO:0000256" key="3">
    <source>
        <dbReference type="ARBA" id="ARBA00022692"/>
    </source>
</evidence>
<feature type="transmembrane region" description="Helical" evidence="9">
    <location>
        <begin position="409"/>
        <end position="431"/>
    </location>
</feature>
<dbReference type="Pfam" id="PF04234">
    <property type="entry name" value="CopC"/>
    <property type="match status" value="1"/>
</dbReference>
<keyword evidence="5" id="KW-0732">Signal</keyword>
<keyword evidence="7" id="KW-0186">Copper</keyword>
<dbReference type="KEGG" id="psua:FLK61_23590"/>
<feature type="transmembrane region" description="Helical" evidence="9">
    <location>
        <begin position="264"/>
        <end position="281"/>
    </location>
</feature>
<organism evidence="12 13">
    <name type="scientific">Paenalkalicoccus suaedae</name>
    <dbReference type="NCBI Taxonomy" id="2592382"/>
    <lineage>
        <taxon>Bacteria</taxon>
        <taxon>Bacillati</taxon>
        <taxon>Bacillota</taxon>
        <taxon>Bacilli</taxon>
        <taxon>Bacillales</taxon>
        <taxon>Bacillaceae</taxon>
        <taxon>Paenalkalicoccus</taxon>
    </lineage>
</organism>
<accession>A0A859FAF7</accession>
<dbReference type="AlphaFoldDB" id="A0A859FAF7"/>
<evidence type="ECO:0000256" key="4">
    <source>
        <dbReference type="ARBA" id="ARBA00022723"/>
    </source>
</evidence>
<keyword evidence="3 9" id="KW-0812">Transmembrane</keyword>
<keyword evidence="8 9" id="KW-0472">Membrane</keyword>
<dbReference type="Pfam" id="PF05425">
    <property type="entry name" value="CopD"/>
    <property type="match status" value="1"/>
</dbReference>
<comment type="subcellular location">
    <subcellularLocation>
        <location evidence="1">Cell membrane</location>
        <topology evidence="1">Multi-pass membrane protein</topology>
    </subcellularLocation>
</comment>
<evidence type="ECO:0000313" key="13">
    <source>
        <dbReference type="Proteomes" id="UP000318138"/>
    </source>
</evidence>
<dbReference type="InterPro" id="IPR007348">
    <property type="entry name" value="CopC_dom"/>
</dbReference>
<dbReference type="Proteomes" id="UP000318138">
    <property type="component" value="Chromosome"/>
</dbReference>
<feature type="transmembrane region" description="Helical" evidence="9">
    <location>
        <begin position="368"/>
        <end position="388"/>
    </location>
</feature>
<keyword evidence="6 9" id="KW-1133">Transmembrane helix</keyword>
<feature type="transmembrane region" description="Helical" evidence="9">
    <location>
        <begin position="333"/>
        <end position="353"/>
    </location>
</feature>
<evidence type="ECO:0000256" key="1">
    <source>
        <dbReference type="ARBA" id="ARBA00004651"/>
    </source>
</evidence>
<dbReference type="GO" id="GO:0006825">
    <property type="term" value="P:copper ion transport"/>
    <property type="evidence" value="ECO:0007669"/>
    <property type="project" value="InterPro"/>
</dbReference>
<feature type="domain" description="CopC" evidence="10">
    <location>
        <begin position="25"/>
        <end position="118"/>
    </location>
</feature>
<dbReference type="InterPro" id="IPR014755">
    <property type="entry name" value="Cu-Rt/internalin_Ig-like"/>
</dbReference>
<evidence type="ECO:0000259" key="11">
    <source>
        <dbReference type="Pfam" id="PF05425"/>
    </source>
</evidence>
<dbReference type="SUPFAM" id="SSF81296">
    <property type="entry name" value="E set domains"/>
    <property type="match status" value="1"/>
</dbReference>
<evidence type="ECO:0000313" key="12">
    <source>
        <dbReference type="EMBL" id="QKS69778.1"/>
    </source>
</evidence>
<feature type="domain" description="Copper resistance protein D" evidence="11">
    <location>
        <begin position="327"/>
        <end position="428"/>
    </location>
</feature>
<dbReference type="GO" id="GO:0046688">
    <property type="term" value="P:response to copper ion"/>
    <property type="evidence" value="ECO:0007669"/>
    <property type="project" value="InterPro"/>
</dbReference>
<dbReference type="PANTHER" id="PTHR34820">
    <property type="entry name" value="INNER MEMBRANE PROTEIN YEBZ"/>
    <property type="match status" value="1"/>
</dbReference>
<keyword evidence="13" id="KW-1185">Reference proteome</keyword>
<dbReference type="GO" id="GO:0042597">
    <property type="term" value="C:periplasmic space"/>
    <property type="evidence" value="ECO:0007669"/>
    <property type="project" value="InterPro"/>
</dbReference>
<dbReference type="InterPro" id="IPR008457">
    <property type="entry name" value="Cu-R_CopD_dom"/>
</dbReference>
<dbReference type="GO" id="GO:0005507">
    <property type="term" value="F:copper ion binding"/>
    <property type="evidence" value="ECO:0007669"/>
    <property type="project" value="InterPro"/>
</dbReference>
<feature type="transmembrane region" description="Helical" evidence="9">
    <location>
        <begin position="161"/>
        <end position="183"/>
    </location>
</feature>
<dbReference type="PANTHER" id="PTHR34820:SF4">
    <property type="entry name" value="INNER MEMBRANE PROTEIN YEBZ"/>
    <property type="match status" value="1"/>
</dbReference>
<evidence type="ECO:0000259" key="10">
    <source>
        <dbReference type="Pfam" id="PF04234"/>
    </source>
</evidence>
<dbReference type="Gene3D" id="2.60.40.1220">
    <property type="match status" value="1"/>
</dbReference>
<dbReference type="GO" id="GO:0005886">
    <property type="term" value="C:plasma membrane"/>
    <property type="evidence" value="ECO:0007669"/>
    <property type="project" value="UniProtKB-SubCell"/>
</dbReference>
<evidence type="ECO:0000256" key="5">
    <source>
        <dbReference type="ARBA" id="ARBA00022729"/>
    </source>
</evidence>
<feature type="transmembrane region" description="Helical" evidence="9">
    <location>
        <begin position="195"/>
        <end position="216"/>
    </location>
</feature>
<reference evidence="13" key="1">
    <citation type="submission" date="2019-07" db="EMBL/GenBank/DDBJ databases">
        <title>Bacillus alkalisoli sp. nov. isolated from saline soil.</title>
        <authorList>
            <person name="Sun J.-Q."/>
            <person name="Xu L."/>
        </authorList>
    </citation>
    <scope>NUCLEOTIDE SEQUENCE [LARGE SCALE GENOMIC DNA]</scope>
    <source>
        <strain evidence="13">M4U3P1</strain>
    </source>
</reference>
<name>A0A859FAF7_9BACI</name>
<keyword evidence="2" id="KW-1003">Cell membrane</keyword>